<dbReference type="AlphaFoldDB" id="A0A1L9NW46"/>
<evidence type="ECO:0000313" key="2">
    <source>
        <dbReference type="Proteomes" id="UP000184514"/>
    </source>
</evidence>
<sequence>MASAPLITFTDRGIYCPRADVYVDPWKPVARALITHGHADHARAGHGHYMCTASAAPIMLHRLGEITLQTVQYGDVICINGVDISFHPAGHVVGSAQIRLAHKGEVWVISGDYKIENDGISEPFEPIRCTHFITECTFGLPIFKWQPQAVIAAEINTWWARNQAAGKTSMIGAYSLGKAQRILSMLDVSIGRVLTHGAIEVSNGILRKQSVTLPDTIQVTPDVDPKAYAGAMVLAPPAALGSKWARSFGASSSGFASGWMRLRGVRRRRALDQGFVISDHADWNGLCDAIKLTGAENIYVTHGYTDIFARHLRGIGYNAAIVETDFQGEAAQSEESEAI</sequence>
<dbReference type="EMBL" id="MLCB01000142">
    <property type="protein sequence ID" value="OJI93507.1"/>
    <property type="molecule type" value="Genomic_DNA"/>
</dbReference>
<organism evidence="1 2">
    <name type="scientific">Planktotalea frisia</name>
    <dbReference type="NCBI Taxonomy" id="696762"/>
    <lineage>
        <taxon>Bacteria</taxon>
        <taxon>Pseudomonadati</taxon>
        <taxon>Pseudomonadota</taxon>
        <taxon>Alphaproteobacteria</taxon>
        <taxon>Rhodobacterales</taxon>
        <taxon>Paracoccaceae</taxon>
        <taxon>Planktotalea</taxon>
    </lineage>
</organism>
<accession>A0A1L9NW46</accession>
<dbReference type="SUPFAM" id="SSF56281">
    <property type="entry name" value="Metallo-hydrolase/oxidoreductase"/>
    <property type="match status" value="1"/>
</dbReference>
<evidence type="ECO:0000313" key="1">
    <source>
        <dbReference type="EMBL" id="OJI93507.1"/>
    </source>
</evidence>
<dbReference type="STRING" id="696762.PFRI_22710"/>
<dbReference type="NCBIfam" id="TIGR04122">
    <property type="entry name" value="Xnuc_lig_assoc"/>
    <property type="match status" value="1"/>
</dbReference>
<dbReference type="GO" id="GO:0004521">
    <property type="term" value="F:RNA endonuclease activity"/>
    <property type="evidence" value="ECO:0007669"/>
    <property type="project" value="TreeGrafter"/>
</dbReference>
<dbReference type="PANTHER" id="PTHR11203">
    <property type="entry name" value="CLEAVAGE AND POLYADENYLATION SPECIFICITY FACTOR FAMILY MEMBER"/>
    <property type="match status" value="1"/>
</dbReference>
<dbReference type="Gene3D" id="3.60.15.10">
    <property type="entry name" value="Ribonuclease Z/Hydroxyacylglutathione hydrolase-like"/>
    <property type="match status" value="1"/>
</dbReference>
<dbReference type="InterPro" id="IPR036866">
    <property type="entry name" value="RibonucZ/Hydroxyglut_hydro"/>
</dbReference>
<protein>
    <submittedName>
        <fullName evidence="1">Uncharacterized protein</fullName>
    </submittedName>
</protein>
<proteinExistence type="predicted"/>
<gene>
    <name evidence="1" type="ORF">PFRI_22710</name>
</gene>
<dbReference type="RefSeq" id="WP_072630824.1">
    <property type="nucleotide sequence ID" value="NZ_MLCB01000142.1"/>
</dbReference>
<keyword evidence="2" id="KW-1185">Reference proteome</keyword>
<dbReference type="OrthoDB" id="9803916at2"/>
<dbReference type="InterPro" id="IPR050698">
    <property type="entry name" value="MBL"/>
</dbReference>
<reference evidence="1 2" key="1">
    <citation type="submission" date="2016-10" db="EMBL/GenBank/DDBJ databases">
        <title>Genome sequence of Planktotalea frisia SH6-1.</title>
        <authorList>
            <person name="Poehlein A."/>
            <person name="Bakenhus I."/>
            <person name="Voget S."/>
            <person name="Brinkhoff T."/>
            <person name="Simon M."/>
        </authorList>
    </citation>
    <scope>NUCLEOTIDE SEQUENCE [LARGE SCALE GENOMIC DNA]</scope>
    <source>
        <strain evidence="1 2">SH6-1</strain>
    </source>
</reference>
<dbReference type="InterPro" id="IPR026360">
    <property type="entry name" value="Xnuc_lig_assoc"/>
</dbReference>
<name>A0A1L9NW46_9RHOB</name>
<dbReference type="PANTHER" id="PTHR11203:SF49">
    <property type="entry name" value="BLL1145 PROTEIN"/>
    <property type="match status" value="1"/>
</dbReference>
<dbReference type="Proteomes" id="UP000184514">
    <property type="component" value="Unassembled WGS sequence"/>
</dbReference>
<dbReference type="Gene3D" id="3.40.50.10890">
    <property type="match status" value="1"/>
</dbReference>
<comment type="caution">
    <text evidence="1">The sequence shown here is derived from an EMBL/GenBank/DDBJ whole genome shotgun (WGS) entry which is preliminary data.</text>
</comment>